<dbReference type="EMBL" id="BKCJ011816672">
    <property type="protein sequence ID" value="GFD55339.1"/>
    <property type="molecule type" value="Genomic_DNA"/>
</dbReference>
<feature type="region of interest" description="Disordered" evidence="1">
    <location>
        <begin position="54"/>
        <end position="89"/>
    </location>
</feature>
<protein>
    <submittedName>
        <fullName evidence="2">Uncharacterized protein</fullName>
    </submittedName>
</protein>
<name>A0A699X727_TANCI</name>
<dbReference type="AlphaFoldDB" id="A0A699X727"/>
<reference evidence="2" key="1">
    <citation type="journal article" date="2019" name="Sci. Rep.">
        <title>Draft genome of Tanacetum cinerariifolium, the natural source of mosquito coil.</title>
        <authorList>
            <person name="Yamashiro T."/>
            <person name="Shiraishi A."/>
            <person name="Satake H."/>
            <person name="Nakayama K."/>
        </authorList>
    </citation>
    <scope>NUCLEOTIDE SEQUENCE</scope>
</reference>
<comment type="caution">
    <text evidence="2">The sequence shown here is derived from an EMBL/GenBank/DDBJ whole genome shotgun (WGS) entry which is preliminary data.</text>
</comment>
<accession>A0A699X727</accession>
<sequence>MPPKPDLVFHDAPNVNDTIPTTFNVEPSTTKPTQDLSQSYRISSPIIEDWVSDSEDDYEGESMPAQKATSFVQTPEHVKTPRPSIKIVE</sequence>
<feature type="non-terminal residue" evidence="2">
    <location>
        <position position="89"/>
    </location>
</feature>
<gene>
    <name evidence="2" type="ORF">Tci_927308</name>
</gene>
<evidence type="ECO:0000313" key="2">
    <source>
        <dbReference type="EMBL" id="GFD55339.1"/>
    </source>
</evidence>
<evidence type="ECO:0000256" key="1">
    <source>
        <dbReference type="SAM" id="MobiDB-lite"/>
    </source>
</evidence>
<feature type="compositionally biased region" description="Polar residues" evidence="1">
    <location>
        <begin position="15"/>
        <end position="36"/>
    </location>
</feature>
<feature type="region of interest" description="Disordered" evidence="1">
    <location>
        <begin position="11"/>
        <end position="36"/>
    </location>
</feature>
<organism evidence="2">
    <name type="scientific">Tanacetum cinerariifolium</name>
    <name type="common">Dalmatian daisy</name>
    <name type="synonym">Chrysanthemum cinerariifolium</name>
    <dbReference type="NCBI Taxonomy" id="118510"/>
    <lineage>
        <taxon>Eukaryota</taxon>
        <taxon>Viridiplantae</taxon>
        <taxon>Streptophyta</taxon>
        <taxon>Embryophyta</taxon>
        <taxon>Tracheophyta</taxon>
        <taxon>Spermatophyta</taxon>
        <taxon>Magnoliopsida</taxon>
        <taxon>eudicotyledons</taxon>
        <taxon>Gunneridae</taxon>
        <taxon>Pentapetalae</taxon>
        <taxon>asterids</taxon>
        <taxon>campanulids</taxon>
        <taxon>Asterales</taxon>
        <taxon>Asteraceae</taxon>
        <taxon>Asteroideae</taxon>
        <taxon>Anthemideae</taxon>
        <taxon>Anthemidinae</taxon>
        <taxon>Tanacetum</taxon>
    </lineage>
</organism>
<proteinExistence type="predicted"/>